<evidence type="ECO:0000256" key="14">
    <source>
        <dbReference type="ARBA" id="ARBA00022990"/>
    </source>
</evidence>
<name>A0AAD6Q871_9ROSI</name>
<dbReference type="InterPro" id="IPR023214">
    <property type="entry name" value="HAD_sf"/>
</dbReference>
<dbReference type="GO" id="GO:0000139">
    <property type="term" value="C:Golgi membrane"/>
    <property type="evidence" value="ECO:0007669"/>
    <property type="project" value="InterPro"/>
</dbReference>
<feature type="transmembrane region" description="Helical" evidence="19">
    <location>
        <begin position="572"/>
        <end position="596"/>
    </location>
</feature>
<keyword evidence="11" id="KW-0378">Hydrolase</keyword>
<dbReference type="InterPro" id="IPR036412">
    <property type="entry name" value="HAD-like_sf"/>
</dbReference>
<keyword evidence="7" id="KW-0150">Chloroplast</keyword>
<proteinExistence type="inferred from homology"/>
<dbReference type="InterPro" id="IPR006349">
    <property type="entry name" value="PGP_euk"/>
</dbReference>
<dbReference type="AlphaFoldDB" id="A0AAD6Q871"/>
<feature type="transmembrane region" description="Helical" evidence="19">
    <location>
        <begin position="433"/>
        <end position="455"/>
    </location>
</feature>
<comment type="function">
    <text evidence="17">Photorespiratory enzyme that dephosphorylates the 2-phosphoglycolate produced by the RuBisCO oxygenation reaction.</text>
</comment>
<evidence type="ECO:0000256" key="19">
    <source>
        <dbReference type="SAM" id="Phobius"/>
    </source>
</evidence>
<evidence type="ECO:0000256" key="10">
    <source>
        <dbReference type="ARBA" id="ARBA00022692"/>
    </source>
</evidence>
<dbReference type="InterPro" id="IPR007271">
    <property type="entry name" value="Nuc_sug_transpt"/>
</dbReference>
<dbReference type="NCBIfam" id="TIGR01452">
    <property type="entry name" value="PGP_euk"/>
    <property type="match status" value="1"/>
</dbReference>
<evidence type="ECO:0000256" key="16">
    <source>
        <dbReference type="ARBA" id="ARBA00023238"/>
    </source>
</evidence>
<comment type="catalytic activity">
    <reaction evidence="1">
        <text>2-phosphoglycolate + H2O = glycolate + phosphate</text>
        <dbReference type="Rhea" id="RHEA:14369"/>
        <dbReference type="ChEBI" id="CHEBI:15377"/>
        <dbReference type="ChEBI" id="CHEBI:29805"/>
        <dbReference type="ChEBI" id="CHEBI:43474"/>
        <dbReference type="ChEBI" id="CHEBI:58033"/>
        <dbReference type="EC" id="3.1.3.18"/>
    </reaction>
</comment>
<evidence type="ECO:0000256" key="9">
    <source>
        <dbReference type="ARBA" id="ARBA00022640"/>
    </source>
</evidence>
<evidence type="ECO:0000256" key="5">
    <source>
        <dbReference type="ARBA" id="ARBA00006447"/>
    </source>
</evidence>
<keyword evidence="15 19" id="KW-0472">Membrane</keyword>
<feature type="transmembrane region" description="Helical" evidence="19">
    <location>
        <begin position="543"/>
        <end position="560"/>
    </location>
</feature>
<dbReference type="SUPFAM" id="SSF103481">
    <property type="entry name" value="Multidrug resistance efflux transporter EmrE"/>
    <property type="match status" value="1"/>
</dbReference>
<accession>A0AAD6Q871</accession>
<keyword evidence="14" id="KW-0007">Acetylation</keyword>
<evidence type="ECO:0000256" key="7">
    <source>
        <dbReference type="ARBA" id="ARBA00022528"/>
    </source>
</evidence>
<evidence type="ECO:0000256" key="1">
    <source>
        <dbReference type="ARBA" id="ARBA00000830"/>
    </source>
</evidence>
<dbReference type="CDD" id="cd07510">
    <property type="entry name" value="HAD_Pase_UmpH-like"/>
    <property type="match status" value="1"/>
</dbReference>
<feature type="region of interest" description="Disordered" evidence="18">
    <location>
        <begin position="759"/>
        <end position="782"/>
    </location>
</feature>
<dbReference type="Pfam" id="PF13344">
    <property type="entry name" value="Hydrolase_6"/>
    <property type="match status" value="1"/>
</dbReference>
<dbReference type="EC" id="3.1.3.18" evidence="6"/>
<keyword evidence="16" id="KW-0601">Photorespiration</keyword>
<keyword evidence="12" id="KW-0809">Transit peptide</keyword>
<evidence type="ECO:0000256" key="13">
    <source>
        <dbReference type="ARBA" id="ARBA00022989"/>
    </source>
</evidence>
<sequence>MLSRTVVSVSAVSSSSSTSPSRILCKVNPTIPKFLGLKGLSHNFTNCTTWNKNLNSNRKCNTRMENFTTKASAAAQPLKNADELIDSVETFIFDCDGVIWKGDKLIDGVPQTLDMLRSRGKRLVFVTNNSTKSRKQYGKKFETLGLDVSEEEIFASSFAAAAYLKSIDFPKDKKVYVVGEDGILKELELAGFQYLGGPEDGGKKIELKPGFLMEHDKDVGAVVVGFDRYFNYYKVQYGTLCIRENPGCLFIATNRDAVTHLTDAQEWAGGGSMVGAFVGSTQREPLVVGKPSTFMMDYLANKFGILKSQICMVGDRLDTDILFGQNGGCKTLLVLSGVTSLSMLQSPGNSIQPDFYTNKISDFLSLKAAAGDFSSSLHHIRRFHFCKIQLTQGEDMIECSECHSKISANNNNSKAVARAYDRHRSDVSSKARVLNLLLVGGDCIFVGLQPILVYISKHNGNFDYSPISVNFLTETAKVFFAIFMLLIQARHKKVGEKSLLSFSAFVQAARNNVLLAVPAFLYAINNYLKFTMQLYFNPATVKMLSNLKVLVIALLLKVIMKRRFSIIQWEALALLLIGISLNQLQSLPAGSTAMGFSVATGAYLYTLIFVTVPSFASVYNEYALKSQFETSIYLQFVLHGFQNLFLYGYGAIFNFLAILVTALFKGPSSLDILHGHSKATMLLICNNAAQGILSSFFFKYADTILKKYSSTVATIFTGIASAVLFGHTLTMNFILGISIVFISMHQFFSPLSKVKDEPEDGSLEMVDSQNNQRDRTSLNSQY</sequence>
<evidence type="ECO:0000256" key="17">
    <source>
        <dbReference type="ARBA" id="ARBA00059713"/>
    </source>
</evidence>
<keyword evidence="8" id="KW-0597">Phosphoprotein</keyword>
<protein>
    <recommendedName>
        <fullName evidence="6">phosphoglycolate phosphatase</fullName>
        <ecNumber evidence="6">3.1.3.18</ecNumber>
    </recommendedName>
</protein>
<dbReference type="SFLD" id="SFLDG01139">
    <property type="entry name" value="C2.A:_Pyridoxal_Phosphate_Phos"/>
    <property type="match status" value="1"/>
</dbReference>
<evidence type="ECO:0000256" key="15">
    <source>
        <dbReference type="ARBA" id="ARBA00023136"/>
    </source>
</evidence>
<evidence type="ECO:0000256" key="4">
    <source>
        <dbReference type="ARBA" id="ARBA00006171"/>
    </source>
</evidence>
<feature type="transmembrane region" description="Helical" evidence="19">
    <location>
        <begin position="731"/>
        <end position="748"/>
    </location>
</feature>
<dbReference type="SUPFAM" id="SSF56784">
    <property type="entry name" value="HAD-like"/>
    <property type="match status" value="1"/>
</dbReference>
<dbReference type="Pfam" id="PF04142">
    <property type="entry name" value="Nuc_sug_transp"/>
    <property type="match status" value="1"/>
</dbReference>
<dbReference type="PANTHER" id="PTHR19288">
    <property type="entry name" value="4-NITROPHENYLPHOSPHATASE-RELATED"/>
    <property type="match status" value="1"/>
</dbReference>
<keyword evidence="10 19" id="KW-0812">Transmembrane</keyword>
<evidence type="ECO:0000256" key="12">
    <source>
        <dbReference type="ARBA" id="ARBA00022946"/>
    </source>
</evidence>
<gene>
    <name evidence="20" type="ORF">NC653_025832</name>
</gene>
<feature type="transmembrane region" description="Helical" evidence="19">
    <location>
        <begin position="644"/>
        <end position="664"/>
    </location>
</feature>
<keyword evidence="21" id="KW-1185">Reference proteome</keyword>
<comment type="similarity">
    <text evidence="4">Belongs to the HAD-like hydrolase superfamily. CbbY/CbbZ/Gph/YieH family.</text>
</comment>
<dbReference type="EMBL" id="JAQIZT010000010">
    <property type="protein sequence ID" value="KAJ6982839.1"/>
    <property type="molecule type" value="Genomic_DNA"/>
</dbReference>
<dbReference type="FunFam" id="3.40.50.1000:FF:000039">
    <property type="entry name" value="Phosphoglycolate phosphatase"/>
    <property type="match status" value="1"/>
</dbReference>
<dbReference type="Gene3D" id="3.40.50.1000">
    <property type="entry name" value="HAD superfamily/HAD-like"/>
    <property type="match status" value="2"/>
</dbReference>
<feature type="transmembrane region" description="Helical" evidence="19">
    <location>
        <begin position="679"/>
        <end position="701"/>
    </location>
</feature>
<dbReference type="GO" id="GO:0015165">
    <property type="term" value="F:pyrimidine nucleotide-sugar transmembrane transporter activity"/>
    <property type="evidence" value="ECO:0007669"/>
    <property type="project" value="InterPro"/>
</dbReference>
<comment type="subcellular location">
    <subcellularLocation>
        <location evidence="2">Membrane</location>
        <topology evidence="2">Multi-pass membrane protein</topology>
    </subcellularLocation>
    <subcellularLocation>
        <location evidence="3">Plastid</location>
        <location evidence="3">Chloroplast</location>
    </subcellularLocation>
</comment>
<evidence type="ECO:0000256" key="11">
    <source>
        <dbReference type="ARBA" id="ARBA00022801"/>
    </source>
</evidence>
<dbReference type="SFLD" id="SFLDF00039">
    <property type="entry name" value="phosphoglycolate_phosphatase_2"/>
    <property type="match status" value="1"/>
</dbReference>
<evidence type="ECO:0000256" key="8">
    <source>
        <dbReference type="ARBA" id="ARBA00022553"/>
    </source>
</evidence>
<evidence type="ECO:0000256" key="6">
    <source>
        <dbReference type="ARBA" id="ARBA00013078"/>
    </source>
</evidence>
<dbReference type="NCBIfam" id="TIGR01460">
    <property type="entry name" value="HAD-SF-IIA"/>
    <property type="match status" value="1"/>
</dbReference>
<dbReference type="Proteomes" id="UP001164929">
    <property type="component" value="Chromosome 10"/>
</dbReference>
<feature type="transmembrane region" description="Helical" evidence="19">
    <location>
        <begin position="499"/>
        <end position="523"/>
    </location>
</feature>
<comment type="caution">
    <text evidence="20">The sequence shown here is derived from an EMBL/GenBank/DDBJ whole genome shotgun (WGS) entry which is preliminary data.</text>
</comment>
<dbReference type="GO" id="GO:0008967">
    <property type="term" value="F:phosphoglycolate phosphatase activity"/>
    <property type="evidence" value="ECO:0007669"/>
    <property type="project" value="UniProtKB-EC"/>
</dbReference>
<evidence type="ECO:0000313" key="20">
    <source>
        <dbReference type="EMBL" id="KAJ6982839.1"/>
    </source>
</evidence>
<reference evidence="20" key="1">
    <citation type="journal article" date="2023" name="Mol. Ecol. Resour.">
        <title>Chromosome-level genome assembly of a triploid poplar Populus alba 'Berolinensis'.</title>
        <authorList>
            <person name="Chen S."/>
            <person name="Yu Y."/>
            <person name="Wang X."/>
            <person name="Wang S."/>
            <person name="Zhang T."/>
            <person name="Zhou Y."/>
            <person name="He R."/>
            <person name="Meng N."/>
            <person name="Wang Y."/>
            <person name="Liu W."/>
            <person name="Liu Z."/>
            <person name="Liu J."/>
            <person name="Guo Q."/>
            <person name="Huang H."/>
            <person name="Sederoff R.R."/>
            <person name="Wang G."/>
            <person name="Qu G."/>
            <person name="Chen S."/>
        </authorList>
    </citation>
    <scope>NUCLEOTIDE SEQUENCE</scope>
    <source>
        <strain evidence="20">SC-2020</strain>
    </source>
</reference>
<dbReference type="FunFam" id="3.40.50.1000:FF:000447">
    <property type="match status" value="1"/>
</dbReference>
<dbReference type="InterPro" id="IPR006357">
    <property type="entry name" value="HAD-SF_hydro_IIA"/>
</dbReference>
<feature type="transmembrane region" description="Helical" evidence="19">
    <location>
        <begin position="602"/>
        <end position="623"/>
    </location>
</feature>
<keyword evidence="9" id="KW-0934">Plastid</keyword>
<comment type="similarity">
    <text evidence="5">Belongs to the nucleotide-sugar transporter family. CMP-Sialate:CMP antiporter (TC 2.A.7.12) subfamily.</text>
</comment>
<feature type="transmembrane region" description="Helical" evidence="19">
    <location>
        <begin position="467"/>
        <end position="487"/>
    </location>
</feature>
<dbReference type="GO" id="GO:0009853">
    <property type="term" value="P:photorespiration"/>
    <property type="evidence" value="ECO:0007669"/>
    <property type="project" value="UniProtKB-KW"/>
</dbReference>
<evidence type="ECO:0000313" key="21">
    <source>
        <dbReference type="Proteomes" id="UP001164929"/>
    </source>
</evidence>
<evidence type="ECO:0000256" key="3">
    <source>
        <dbReference type="ARBA" id="ARBA00004229"/>
    </source>
</evidence>
<evidence type="ECO:0000256" key="2">
    <source>
        <dbReference type="ARBA" id="ARBA00004141"/>
    </source>
</evidence>
<organism evidence="20 21">
    <name type="scientific">Populus alba x Populus x berolinensis</name>
    <dbReference type="NCBI Taxonomy" id="444605"/>
    <lineage>
        <taxon>Eukaryota</taxon>
        <taxon>Viridiplantae</taxon>
        <taxon>Streptophyta</taxon>
        <taxon>Embryophyta</taxon>
        <taxon>Tracheophyta</taxon>
        <taxon>Spermatophyta</taxon>
        <taxon>Magnoliopsida</taxon>
        <taxon>eudicotyledons</taxon>
        <taxon>Gunneridae</taxon>
        <taxon>Pentapetalae</taxon>
        <taxon>rosids</taxon>
        <taxon>fabids</taxon>
        <taxon>Malpighiales</taxon>
        <taxon>Salicaceae</taxon>
        <taxon>Saliceae</taxon>
        <taxon>Populus</taxon>
    </lineage>
</organism>
<dbReference type="SFLD" id="SFLDS00003">
    <property type="entry name" value="Haloacid_Dehalogenase"/>
    <property type="match status" value="1"/>
</dbReference>
<dbReference type="InterPro" id="IPR037185">
    <property type="entry name" value="EmrE-like"/>
</dbReference>
<keyword evidence="13 19" id="KW-1133">Transmembrane helix</keyword>
<evidence type="ECO:0000256" key="18">
    <source>
        <dbReference type="SAM" id="MobiDB-lite"/>
    </source>
</evidence>
<dbReference type="PANTHER" id="PTHR19288:SF46">
    <property type="entry name" value="HALOACID DEHALOGENASE-LIKE HYDROLASE DOMAIN-CONTAINING PROTEIN 2"/>
    <property type="match status" value="1"/>
</dbReference>
<dbReference type="GO" id="GO:0009507">
    <property type="term" value="C:chloroplast"/>
    <property type="evidence" value="ECO:0007669"/>
    <property type="project" value="UniProtKB-SubCell"/>
</dbReference>
<dbReference type="Pfam" id="PF13242">
    <property type="entry name" value="Hydrolase_like"/>
    <property type="match status" value="1"/>
</dbReference>
<feature type="compositionally biased region" description="Polar residues" evidence="18">
    <location>
        <begin position="767"/>
        <end position="782"/>
    </location>
</feature>